<keyword evidence="4 7" id="KW-0732">Signal</keyword>
<protein>
    <submittedName>
        <fullName evidence="8">Zinc ABC transporter substrate-binding protein</fullName>
    </submittedName>
</protein>
<dbReference type="SUPFAM" id="SSF53807">
    <property type="entry name" value="Helical backbone' metal receptor"/>
    <property type="match status" value="1"/>
</dbReference>
<keyword evidence="2 5" id="KW-0813">Transport</keyword>
<dbReference type="InterPro" id="IPR006129">
    <property type="entry name" value="AdhesinB"/>
</dbReference>
<dbReference type="PANTHER" id="PTHR42953:SF1">
    <property type="entry name" value="METAL-BINDING PROTEIN HI_0362-RELATED"/>
    <property type="match status" value="1"/>
</dbReference>
<feature type="signal peptide" evidence="7">
    <location>
        <begin position="1"/>
        <end position="33"/>
    </location>
</feature>
<evidence type="ECO:0000313" key="9">
    <source>
        <dbReference type="Proteomes" id="UP001301388"/>
    </source>
</evidence>
<evidence type="ECO:0000256" key="6">
    <source>
        <dbReference type="SAM" id="MobiDB-lite"/>
    </source>
</evidence>
<dbReference type="Pfam" id="PF01297">
    <property type="entry name" value="ZnuA"/>
    <property type="match status" value="1"/>
</dbReference>
<dbReference type="InterPro" id="IPR050492">
    <property type="entry name" value="Bact_metal-bind_prot9"/>
</dbReference>
<proteinExistence type="inferred from homology"/>
<dbReference type="PANTHER" id="PTHR42953">
    <property type="entry name" value="HIGH-AFFINITY ZINC UPTAKE SYSTEM PROTEIN ZNUA-RELATED"/>
    <property type="match status" value="1"/>
</dbReference>
<evidence type="ECO:0000256" key="5">
    <source>
        <dbReference type="RuleBase" id="RU003512"/>
    </source>
</evidence>
<dbReference type="Proteomes" id="UP001301388">
    <property type="component" value="Unassembled WGS sequence"/>
</dbReference>
<organism evidence="8 9">
    <name type="scientific">Pseudanabaena galeata UHCC 0370</name>
    <dbReference type="NCBI Taxonomy" id="3110310"/>
    <lineage>
        <taxon>Bacteria</taxon>
        <taxon>Bacillati</taxon>
        <taxon>Cyanobacteriota</taxon>
        <taxon>Cyanophyceae</taxon>
        <taxon>Pseudanabaenales</taxon>
        <taxon>Pseudanabaenaceae</taxon>
        <taxon>Pseudanabaena</taxon>
    </lineage>
</organism>
<dbReference type="Gene3D" id="3.40.50.1980">
    <property type="entry name" value="Nitrogenase molybdenum iron protein domain"/>
    <property type="match status" value="2"/>
</dbReference>
<evidence type="ECO:0000256" key="7">
    <source>
        <dbReference type="SAM" id="SignalP"/>
    </source>
</evidence>
<comment type="subcellular location">
    <subcellularLocation>
        <location evidence="1">Cell envelope</location>
    </subcellularLocation>
</comment>
<reference evidence="8 9" key="1">
    <citation type="submission" date="2023-12" db="EMBL/GenBank/DDBJ databases">
        <title>Baltic Sea Cyanobacteria.</title>
        <authorList>
            <person name="Delbaje E."/>
            <person name="Fewer D.P."/>
            <person name="Shishido T.K."/>
        </authorList>
    </citation>
    <scope>NUCLEOTIDE SEQUENCE [LARGE SCALE GENOMIC DNA]</scope>
    <source>
        <strain evidence="8 9">UHCC 0370</strain>
    </source>
</reference>
<evidence type="ECO:0000256" key="2">
    <source>
        <dbReference type="ARBA" id="ARBA00022448"/>
    </source>
</evidence>
<comment type="caution">
    <text evidence="8">The sequence shown here is derived from an EMBL/GenBank/DDBJ whole genome shotgun (WGS) entry which is preliminary data.</text>
</comment>
<keyword evidence="3" id="KW-0479">Metal-binding</keyword>
<dbReference type="PRINTS" id="PR00690">
    <property type="entry name" value="ADHESNFAMILY"/>
</dbReference>
<accession>A0ABU5TJP0</accession>
<evidence type="ECO:0000256" key="3">
    <source>
        <dbReference type="ARBA" id="ARBA00022723"/>
    </source>
</evidence>
<evidence type="ECO:0000256" key="4">
    <source>
        <dbReference type="ARBA" id="ARBA00022729"/>
    </source>
</evidence>
<sequence>MSLPNSAKLTSKLFTKKSLRLSSAFSAALIAIAASLVSCTVTTDANKPPTATTQATTSPVTKTEEQPLVVATNSVACGLARQIAGDTINLKCLIEAGTDPHIYQPNPEDRKAIDSAKLVIYGGYDFEPSLIKLIQASSNPAPKIAVNEVAVPSPIMTADGHSHGDDHDHEKEDKAGEKEADPHVWNNAQNGIKIAQSISKSLIALRPDQAETYTQNTAKLVSELEQIDIWIKAQIATIPEGSRKLITTHDALGYYAQAYGLSVEGALNGLSTDEQTTPTRVKELVNVIKSSQVPTIFAEVSINPKLITTVAKEANVKVSERVLYADGLGAKGSEAETYAGMLIANTRTIVEGLGGKYTPFQLKTP</sequence>
<feature type="region of interest" description="Disordered" evidence="6">
    <location>
        <begin position="155"/>
        <end position="179"/>
    </location>
</feature>
<dbReference type="RefSeq" id="WP_323262012.1">
    <property type="nucleotide sequence ID" value="NZ_JAYGIE010000075.1"/>
</dbReference>
<feature type="chain" id="PRO_5045883569" evidence="7">
    <location>
        <begin position="34"/>
        <end position="365"/>
    </location>
</feature>
<comment type="similarity">
    <text evidence="5">Belongs to the bacterial solute-binding protein 9 family.</text>
</comment>
<keyword evidence="9" id="KW-1185">Reference proteome</keyword>
<evidence type="ECO:0000313" key="8">
    <source>
        <dbReference type="EMBL" id="MEA5478537.1"/>
    </source>
</evidence>
<dbReference type="InterPro" id="IPR006127">
    <property type="entry name" value="ZnuA-like"/>
</dbReference>
<dbReference type="EMBL" id="JAYGIE010000075">
    <property type="protein sequence ID" value="MEA5478537.1"/>
    <property type="molecule type" value="Genomic_DNA"/>
</dbReference>
<gene>
    <name evidence="8" type="ORF">VB774_12990</name>
</gene>
<evidence type="ECO:0000256" key="1">
    <source>
        <dbReference type="ARBA" id="ARBA00004196"/>
    </source>
</evidence>
<dbReference type="PRINTS" id="PR00691">
    <property type="entry name" value="ADHESINB"/>
</dbReference>
<dbReference type="InterPro" id="IPR006128">
    <property type="entry name" value="Lipoprotein_PsaA-like"/>
</dbReference>
<feature type="compositionally biased region" description="Basic and acidic residues" evidence="6">
    <location>
        <begin position="160"/>
        <end position="179"/>
    </location>
</feature>
<name>A0ABU5TJP0_9CYAN</name>